<protein>
    <submittedName>
        <fullName evidence="12">Cytochrome b561</fullName>
    </submittedName>
</protein>
<reference evidence="12" key="2">
    <citation type="submission" date="2021-04" db="EMBL/GenBank/DDBJ databases">
        <authorList>
            <person name="Podell S."/>
        </authorList>
    </citation>
    <scope>NUCLEOTIDE SEQUENCE</scope>
    <source>
        <strain evidence="12">Hildebrandi</strain>
    </source>
</reference>
<dbReference type="PANTHER" id="PTHR23130:SF171">
    <property type="entry name" value="OS01G0895300 PROTEIN"/>
    <property type="match status" value="1"/>
</dbReference>
<evidence type="ECO:0000256" key="8">
    <source>
        <dbReference type="SAM" id="MobiDB-lite"/>
    </source>
</evidence>
<feature type="transmembrane region" description="Helical" evidence="9">
    <location>
        <begin position="416"/>
        <end position="434"/>
    </location>
</feature>
<feature type="domain" description="DOMON" evidence="11">
    <location>
        <begin position="38"/>
        <end position="164"/>
    </location>
</feature>
<name>A0A9K3PBJ3_9STRA</name>
<evidence type="ECO:0000256" key="4">
    <source>
        <dbReference type="ARBA" id="ARBA00022729"/>
    </source>
</evidence>
<organism evidence="12 13">
    <name type="scientific">Nitzschia inconspicua</name>
    <dbReference type="NCBI Taxonomy" id="303405"/>
    <lineage>
        <taxon>Eukaryota</taxon>
        <taxon>Sar</taxon>
        <taxon>Stramenopiles</taxon>
        <taxon>Ochrophyta</taxon>
        <taxon>Bacillariophyta</taxon>
        <taxon>Bacillariophyceae</taxon>
        <taxon>Bacillariophycidae</taxon>
        <taxon>Bacillariales</taxon>
        <taxon>Bacillariaceae</taxon>
        <taxon>Nitzschia</taxon>
    </lineage>
</organism>
<evidence type="ECO:0000259" key="11">
    <source>
        <dbReference type="PROSITE" id="PS50836"/>
    </source>
</evidence>
<keyword evidence="3 9" id="KW-0812">Transmembrane</keyword>
<comment type="subcellular location">
    <subcellularLocation>
        <location evidence="1">Membrane</location>
    </subcellularLocation>
</comment>
<feature type="signal peptide" evidence="10">
    <location>
        <begin position="1"/>
        <end position="19"/>
    </location>
</feature>
<keyword evidence="6 9" id="KW-1133">Transmembrane helix</keyword>
<sequence>MFSRSLLATLAACVSTATAQTYSCSYPEPVLLDGWGDGNFYMEQYANYDEGTITMRLTYDGGDDSWVAIGINTDGGHHMTNSIAVIGDATRGVKFYWMTSEERDASGVLPLDDIHGQLQNTSFRQEDGQSILEFTMNLAIADEDAAGTVYHEISEDSAWIWGAGLPGNRWRGVHRTVGYFSGLVPHDGCVLLEEEPVTTFAPTKGASIEGTSEEPATIESTNDETGESEVVEKPSSTTSQIMFGESGSSLEANGASRGLWVSHGILMAIAWGVFAPLAVGASYLKKVKFLQKDALWLCFHFYLSVAAVIFTIFGFVFAILATKQEGDLPHFQKETHQKAGLAIFILIIVQALAGFFRPSPNPPRGDCSNDQKEAVSRHSDSTSEDGEVREKSVHEENQEDSSEGDSKQRSHWIRQYWEYFHRFLGVTLLVLGWYNCQSGIVLQSEKFEQDDEKTLTTIFWSIAGVIAGAIFLIGYVIRLE</sequence>
<feature type="region of interest" description="Disordered" evidence="8">
    <location>
        <begin position="203"/>
        <end position="227"/>
    </location>
</feature>
<dbReference type="SMART" id="SM00665">
    <property type="entry name" value="B561"/>
    <property type="match status" value="1"/>
</dbReference>
<dbReference type="CDD" id="cd09631">
    <property type="entry name" value="DOMON_DOH"/>
    <property type="match status" value="1"/>
</dbReference>
<dbReference type="InterPro" id="IPR005018">
    <property type="entry name" value="DOMON_domain"/>
</dbReference>
<evidence type="ECO:0000313" key="13">
    <source>
        <dbReference type="Proteomes" id="UP000693970"/>
    </source>
</evidence>
<proteinExistence type="predicted"/>
<evidence type="ECO:0000256" key="6">
    <source>
        <dbReference type="ARBA" id="ARBA00022989"/>
    </source>
</evidence>
<dbReference type="Pfam" id="PF03351">
    <property type="entry name" value="DOMON"/>
    <property type="match status" value="1"/>
</dbReference>
<dbReference type="OrthoDB" id="48754at2759"/>
<evidence type="ECO:0000256" key="5">
    <source>
        <dbReference type="ARBA" id="ARBA00022982"/>
    </source>
</evidence>
<feature type="transmembrane region" description="Helical" evidence="9">
    <location>
        <begin position="339"/>
        <end position="356"/>
    </location>
</feature>
<keyword evidence="2" id="KW-0813">Transport</keyword>
<dbReference type="AlphaFoldDB" id="A0A9K3PBJ3"/>
<evidence type="ECO:0000256" key="2">
    <source>
        <dbReference type="ARBA" id="ARBA00022448"/>
    </source>
</evidence>
<comment type="caution">
    <text evidence="12">The sequence shown here is derived from an EMBL/GenBank/DDBJ whole genome shotgun (WGS) entry which is preliminary data.</text>
</comment>
<dbReference type="Proteomes" id="UP000693970">
    <property type="component" value="Unassembled WGS sequence"/>
</dbReference>
<keyword evidence="4 10" id="KW-0732">Signal</keyword>
<feature type="transmembrane region" description="Helical" evidence="9">
    <location>
        <begin position="296"/>
        <end position="319"/>
    </location>
</feature>
<gene>
    <name evidence="12" type="ORF">IV203_023499</name>
</gene>
<evidence type="ECO:0000313" key="12">
    <source>
        <dbReference type="EMBL" id="KAG7341547.1"/>
    </source>
</evidence>
<evidence type="ECO:0000256" key="7">
    <source>
        <dbReference type="ARBA" id="ARBA00023136"/>
    </source>
</evidence>
<dbReference type="Pfam" id="PF03188">
    <property type="entry name" value="Cytochrom_B561"/>
    <property type="match status" value="1"/>
</dbReference>
<reference evidence="12" key="1">
    <citation type="journal article" date="2021" name="Sci. Rep.">
        <title>Diploid genomic architecture of Nitzschia inconspicua, an elite biomass production diatom.</title>
        <authorList>
            <person name="Oliver A."/>
            <person name="Podell S."/>
            <person name="Pinowska A."/>
            <person name="Traller J.C."/>
            <person name="Smith S.R."/>
            <person name="McClure R."/>
            <person name="Beliaev A."/>
            <person name="Bohutskyi P."/>
            <person name="Hill E.A."/>
            <person name="Rabines A."/>
            <person name="Zheng H."/>
            <person name="Allen L.Z."/>
            <person name="Kuo A."/>
            <person name="Grigoriev I.V."/>
            <person name="Allen A.E."/>
            <person name="Hazlebeck D."/>
            <person name="Allen E.E."/>
        </authorList>
    </citation>
    <scope>NUCLEOTIDE SEQUENCE</scope>
    <source>
        <strain evidence="12">Hildebrandi</strain>
    </source>
</reference>
<keyword evidence="13" id="KW-1185">Reference proteome</keyword>
<keyword evidence="5" id="KW-0249">Electron transport</keyword>
<evidence type="ECO:0000256" key="3">
    <source>
        <dbReference type="ARBA" id="ARBA00022692"/>
    </source>
</evidence>
<feature type="transmembrane region" description="Helical" evidence="9">
    <location>
        <begin position="454"/>
        <end position="477"/>
    </location>
</feature>
<dbReference type="EMBL" id="JAGRRH010000026">
    <property type="protein sequence ID" value="KAG7341547.1"/>
    <property type="molecule type" value="Genomic_DNA"/>
</dbReference>
<feature type="chain" id="PRO_5039951230" evidence="10">
    <location>
        <begin position="20"/>
        <end position="480"/>
    </location>
</feature>
<feature type="transmembrane region" description="Helical" evidence="9">
    <location>
        <begin position="260"/>
        <end position="284"/>
    </location>
</feature>
<accession>A0A9K3PBJ3</accession>
<dbReference type="GO" id="GO:0016020">
    <property type="term" value="C:membrane"/>
    <property type="evidence" value="ECO:0007669"/>
    <property type="project" value="UniProtKB-SubCell"/>
</dbReference>
<evidence type="ECO:0000256" key="9">
    <source>
        <dbReference type="SAM" id="Phobius"/>
    </source>
</evidence>
<evidence type="ECO:0000256" key="10">
    <source>
        <dbReference type="SAM" id="SignalP"/>
    </source>
</evidence>
<dbReference type="PROSITE" id="PS50836">
    <property type="entry name" value="DOMON"/>
    <property type="match status" value="1"/>
</dbReference>
<dbReference type="InterPro" id="IPR045266">
    <property type="entry name" value="DOH_DOMON"/>
</dbReference>
<evidence type="ECO:0000256" key="1">
    <source>
        <dbReference type="ARBA" id="ARBA00004370"/>
    </source>
</evidence>
<keyword evidence="7 9" id="KW-0472">Membrane</keyword>
<dbReference type="InterPro" id="IPR006593">
    <property type="entry name" value="Cyt_b561/ferric_Rdtase_TM"/>
</dbReference>
<feature type="region of interest" description="Disordered" evidence="8">
    <location>
        <begin position="362"/>
        <end position="406"/>
    </location>
</feature>
<dbReference type="CDD" id="cd08760">
    <property type="entry name" value="Cyt_b561_FRRS1_like"/>
    <property type="match status" value="1"/>
</dbReference>
<dbReference type="PANTHER" id="PTHR23130">
    <property type="entry name" value="CYTOCHROME B561 AND DOMON DOMAIN-CONTAINING PROTEIN"/>
    <property type="match status" value="1"/>
</dbReference>
<feature type="compositionally biased region" description="Basic and acidic residues" evidence="8">
    <location>
        <begin position="367"/>
        <end position="396"/>
    </location>
</feature>